<dbReference type="InterPro" id="IPR008969">
    <property type="entry name" value="CarboxyPept-like_regulatory"/>
</dbReference>
<dbReference type="SUPFAM" id="SSF56935">
    <property type="entry name" value="Porins"/>
    <property type="match status" value="1"/>
</dbReference>
<evidence type="ECO:0000256" key="3">
    <source>
        <dbReference type="ARBA" id="ARBA00022452"/>
    </source>
</evidence>
<evidence type="ECO:0000313" key="10">
    <source>
        <dbReference type="EMBL" id="ASU35516.1"/>
    </source>
</evidence>
<keyword evidence="3 7" id="KW-1134">Transmembrane beta strand</keyword>
<dbReference type="EMBL" id="CP022743">
    <property type="protein sequence ID" value="ASU35516.1"/>
    <property type="molecule type" value="Genomic_DNA"/>
</dbReference>
<comment type="similarity">
    <text evidence="7">Belongs to the TonB-dependent receptor family.</text>
</comment>
<keyword evidence="4 7" id="KW-0812">Transmembrane</keyword>
<evidence type="ECO:0000313" key="11">
    <source>
        <dbReference type="Proteomes" id="UP000215002"/>
    </source>
</evidence>
<protein>
    <submittedName>
        <fullName evidence="10">TonB-linked outer membrane protein, SusC/RagA family</fullName>
    </submittedName>
</protein>
<organism evidence="10 11">
    <name type="scientific">Mucilaginibacter xinganensis</name>
    <dbReference type="NCBI Taxonomy" id="1234841"/>
    <lineage>
        <taxon>Bacteria</taxon>
        <taxon>Pseudomonadati</taxon>
        <taxon>Bacteroidota</taxon>
        <taxon>Sphingobacteriia</taxon>
        <taxon>Sphingobacteriales</taxon>
        <taxon>Sphingobacteriaceae</taxon>
        <taxon>Mucilaginibacter</taxon>
    </lineage>
</organism>
<feature type="transmembrane region" description="Helical" evidence="8">
    <location>
        <begin position="41"/>
        <end position="64"/>
    </location>
</feature>
<dbReference type="Gene3D" id="2.40.170.20">
    <property type="entry name" value="TonB-dependent receptor, beta-barrel domain"/>
    <property type="match status" value="1"/>
</dbReference>
<evidence type="ECO:0000256" key="5">
    <source>
        <dbReference type="ARBA" id="ARBA00023136"/>
    </source>
</evidence>
<dbReference type="Gene3D" id="2.60.40.1120">
    <property type="entry name" value="Carboxypeptidase-like, regulatory domain"/>
    <property type="match status" value="1"/>
</dbReference>
<dbReference type="SUPFAM" id="SSF49464">
    <property type="entry name" value="Carboxypeptidase regulatory domain-like"/>
    <property type="match status" value="1"/>
</dbReference>
<dbReference type="InterPro" id="IPR023996">
    <property type="entry name" value="TonB-dep_OMP_SusC/RagA"/>
</dbReference>
<keyword evidence="8" id="KW-1133">Transmembrane helix</keyword>
<evidence type="ECO:0000256" key="2">
    <source>
        <dbReference type="ARBA" id="ARBA00022448"/>
    </source>
</evidence>
<evidence type="ECO:0000259" key="9">
    <source>
        <dbReference type="Pfam" id="PF07715"/>
    </source>
</evidence>
<gene>
    <name evidence="10" type="ORF">MuYL_3631</name>
</gene>
<evidence type="ECO:0000256" key="1">
    <source>
        <dbReference type="ARBA" id="ARBA00004571"/>
    </source>
</evidence>
<evidence type="ECO:0000256" key="4">
    <source>
        <dbReference type="ARBA" id="ARBA00022692"/>
    </source>
</evidence>
<dbReference type="KEGG" id="muc:MuYL_3631"/>
<proteinExistence type="inferred from homology"/>
<comment type="subcellular location">
    <subcellularLocation>
        <location evidence="1 7">Cell outer membrane</location>
        <topology evidence="1 7">Multi-pass membrane protein</topology>
    </subcellularLocation>
</comment>
<accession>A0A223P0A4</accession>
<dbReference type="InterPro" id="IPR037066">
    <property type="entry name" value="Plug_dom_sf"/>
</dbReference>
<evidence type="ECO:0000256" key="8">
    <source>
        <dbReference type="SAM" id="Phobius"/>
    </source>
</evidence>
<dbReference type="InterPro" id="IPR036942">
    <property type="entry name" value="Beta-barrel_TonB_sf"/>
</dbReference>
<dbReference type="Gene3D" id="2.170.130.10">
    <property type="entry name" value="TonB-dependent receptor, plug domain"/>
    <property type="match status" value="1"/>
</dbReference>
<reference evidence="10 11" key="1">
    <citation type="submission" date="2017-08" db="EMBL/GenBank/DDBJ databases">
        <title>Complete genome sequence of Mucilaginibacter sp. strain BJC16-A31.</title>
        <authorList>
            <consortium name="Henan University of Science and Technology"/>
            <person name="You X."/>
        </authorList>
    </citation>
    <scope>NUCLEOTIDE SEQUENCE [LARGE SCALE GENOMIC DNA]</scope>
    <source>
        <strain evidence="10 11">BJC16-A31</strain>
    </source>
</reference>
<feature type="domain" description="TonB-dependent receptor plug" evidence="9">
    <location>
        <begin position="259"/>
        <end position="364"/>
    </location>
</feature>
<dbReference type="InterPro" id="IPR012910">
    <property type="entry name" value="Plug_dom"/>
</dbReference>
<keyword evidence="5 7" id="KW-0472">Membrane</keyword>
<dbReference type="InterPro" id="IPR023997">
    <property type="entry name" value="TonB-dep_OMP_SusC/RagA_CS"/>
</dbReference>
<evidence type="ECO:0000256" key="7">
    <source>
        <dbReference type="PROSITE-ProRule" id="PRU01360"/>
    </source>
</evidence>
<name>A0A223P0A4_9SPHI</name>
<dbReference type="NCBIfam" id="TIGR04056">
    <property type="entry name" value="OMP_RagA_SusC"/>
    <property type="match status" value="1"/>
</dbReference>
<dbReference type="NCBIfam" id="TIGR04057">
    <property type="entry name" value="SusC_RagA_signa"/>
    <property type="match status" value="1"/>
</dbReference>
<dbReference type="Proteomes" id="UP000215002">
    <property type="component" value="Chromosome"/>
</dbReference>
<sequence>MFQHPLHGCAEFGAINLNDYAIIKIKSKMQNFYRIRHSNSLLKGITTGILPLILTTLLIFTFVIPASATEGQTINNTRISIMAEDLSIKAIFNIIESKTTFIIGYDNTVDVTKRASLHVINKTVSQVLQQILKDYRGTISQVDEYHVLIRVEKAPAAPKMPVTVQPIQVKITGTVVDEKDLPLPGVSVYEKTSRKGTATDANGKYTVTAEQGATLVFSFVGYASQEVVVGNQTEINIRLKPAANILNEVVAIGYQTVRKSDFTGAVASVKANELNLSAPTVGQALVGKVAGVQISQITGAPYQSTKISVRGVGSINASSDPLYVIDGYAAGNDLFINPEDIESIDILKDAASAAIYGSRAAGGVVLITTKHGAKQNSKGKFEYDYQAGINQLAKKVDLLNADQFAQLVIDGRNNSYHDLWVTTGHTWNDAMYSDPNATRIANVGNAASVSIPATLYNFTSQTPIHQTINTDWQKELYRNALAQSHNLSFTGNSNGTAYYLSAGYQDQPGIMLGTGQQKINLRANVDGTIGTKLKAGANISFTQNTNQETQDGRWDHSPAFGALIYMPFLPAYNADGSIATNVAAAQSTAYGYQSIENPIATATLIKINRVGDRATYNAHANYTITTGLTFNASLGMQTYAENYNYYLPTSISNGANPPYSSQSIAAAKAIRQTIDYRDQLGEFTLNYTKQLGKNHFDGVVGYTAQKTVNNVLTVQGTGFQNDNVPNITGAAPSQITLITSSPPEGVQATGDQTYTLLSYLARVNYNYDSRYFLSASFRTDGSSRFGATNRYASFPSVSAGWNLSDEKFYHGWLGDQSTVKLRASWGLSGNNNIGNYNTQRVYGSPQNVVFGTGSLSSALTAGNIKDANLGWESTSQFNFGADLGLLKGRLFIIANYYLSKSYNLLFNEPISAVSGSSTILTNLGSGSKVSNKGFDIQVDGKAIATNDFSLNISGNISINRNKVLGLSGNNTVITNGAERSYLTSITETGQPIGMFYGYQVAGMVTAADLGNIAADRANYNSTTHSYPAGYKIVGPPISTFSTTPLQAGDLYFKDVNGDGVINSKDAGIIGNPYPKFTYGFAISATYKNFYFSSAFAGSYGNQVLDGQDYYLYNMEGSGNQYADVAEHYRNAANPGNGSVYRASRGSTQSNSTRLSTFYLQDGSFLRNTNMTLGYNIKSAFITRNLGLTGLKIYGAVNNAFTITKYKGYNPEVNYDYTYAGSQGANLAPGIDYGVYPLVRSYNMGVKATF</sequence>
<keyword evidence="11" id="KW-1185">Reference proteome</keyword>
<keyword evidence="2 7" id="KW-0813">Transport</keyword>
<dbReference type="GO" id="GO:0009279">
    <property type="term" value="C:cell outer membrane"/>
    <property type="evidence" value="ECO:0007669"/>
    <property type="project" value="UniProtKB-SubCell"/>
</dbReference>
<dbReference type="InterPro" id="IPR039426">
    <property type="entry name" value="TonB-dep_rcpt-like"/>
</dbReference>
<dbReference type="AlphaFoldDB" id="A0A223P0A4"/>
<evidence type="ECO:0000256" key="6">
    <source>
        <dbReference type="ARBA" id="ARBA00023237"/>
    </source>
</evidence>
<dbReference type="Pfam" id="PF13715">
    <property type="entry name" value="CarbopepD_reg_2"/>
    <property type="match status" value="1"/>
</dbReference>
<keyword evidence="6 7" id="KW-0998">Cell outer membrane</keyword>
<dbReference type="PROSITE" id="PS52016">
    <property type="entry name" value="TONB_DEPENDENT_REC_3"/>
    <property type="match status" value="1"/>
</dbReference>
<dbReference type="Pfam" id="PF07715">
    <property type="entry name" value="Plug"/>
    <property type="match status" value="1"/>
</dbReference>